<evidence type="ECO:0000259" key="1">
    <source>
        <dbReference type="Pfam" id="PF25534"/>
    </source>
</evidence>
<accession>A0A4Q4TJ51</accession>
<dbReference type="AlphaFoldDB" id="A0A4Q4TJ51"/>
<reference evidence="2 3" key="1">
    <citation type="submission" date="2018-06" db="EMBL/GenBank/DDBJ databases">
        <title>Complete Genomes of Monosporascus.</title>
        <authorList>
            <person name="Robinson A.J."/>
            <person name="Natvig D.O."/>
        </authorList>
    </citation>
    <scope>NUCLEOTIDE SEQUENCE [LARGE SCALE GENOMIC DNA]</scope>
    <source>
        <strain evidence="2 3">CBS 110550</strain>
    </source>
</reference>
<feature type="domain" description="DUF7918" evidence="1">
    <location>
        <begin position="9"/>
        <end position="157"/>
    </location>
</feature>
<dbReference type="STRING" id="155417.A0A4Q4TJ51"/>
<evidence type="ECO:0000313" key="3">
    <source>
        <dbReference type="Proteomes" id="UP000293360"/>
    </source>
</evidence>
<proteinExistence type="predicted"/>
<dbReference type="PANTHER" id="PTHR36223:SF1">
    <property type="entry name" value="TRANSCRIPTION ELONGATION FACTOR EAF N-TERMINAL DOMAIN-CONTAINING PROTEIN"/>
    <property type="match status" value="1"/>
</dbReference>
<keyword evidence="3" id="KW-1185">Reference proteome</keyword>
<gene>
    <name evidence="2" type="ORF">DL764_002784</name>
</gene>
<dbReference type="OrthoDB" id="3364132at2759"/>
<dbReference type="InterPro" id="IPR057678">
    <property type="entry name" value="DUF7918"/>
</dbReference>
<organism evidence="2 3">
    <name type="scientific">Monosporascus ibericus</name>
    <dbReference type="NCBI Taxonomy" id="155417"/>
    <lineage>
        <taxon>Eukaryota</taxon>
        <taxon>Fungi</taxon>
        <taxon>Dikarya</taxon>
        <taxon>Ascomycota</taxon>
        <taxon>Pezizomycotina</taxon>
        <taxon>Sordariomycetes</taxon>
        <taxon>Xylariomycetidae</taxon>
        <taxon>Xylariales</taxon>
        <taxon>Xylariales incertae sedis</taxon>
        <taxon>Monosporascus</taxon>
    </lineage>
</organism>
<dbReference type="PANTHER" id="PTHR36223">
    <property type="entry name" value="BETA-LACTAMASE-TYPE TRANSPEPTIDASE FOLD DOMAIN CONTAINING PROTEIN"/>
    <property type="match status" value="1"/>
</dbReference>
<dbReference type="Proteomes" id="UP000293360">
    <property type="component" value="Unassembled WGS sequence"/>
</dbReference>
<comment type="caution">
    <text evidence="2">The sequence shown here is derived from an EMBL/GenBank/DDBJ whole genome shotgun (WGS) entry which is preliminary data.</text>
</comment>
<sequence>MAILEELPGVKVTVRIAGKDCVEYEDPDAGDIQASCPTSSKYIESVDDAEFCIHFHMDSEYNWDYKEHSLCVGVCVDGQMLTMKALRRRYLINQQFDADIVGRPVLSTETGEWFLPIPKFSAVNKVDDTTKDRIEKDREVAKNLGIITVKLHRIIVHDDYFVPVSTPVKSSYALSHGVKAAE</sequence>
<dbReference type="EMBL" id="QJNU01000109">
    <property type="protein sequence ID" value="RYP07025.1"/>
    <property type="molecule type" value="Genomic_DNA"/>
</dbReference>
<name>A0A4Q4TJ51_9PEZI</name>
<dbReference type="Pfam" id="PF25534">
    <property type="entry name" value="DUF7918"/>
    <property type="match status" value="1"/>
</dbReference>
<evidence type="ECO:0000313" key="2">
    <source>
        <dbReference type="EMBL" id="RYP07025.1"/>
    </source>
</evidence>
<protein>
    <recommendedName>
        <fullName evidence="1">DUF7918 domain-containing protein</fullName>
    </recommendedName>
</protein>